<feature type="domain" description="DUF4440" evidence="1">
    <location>
        <begin position="18"/>
        <end position="137"/>
    </location>
</feature>
<dbReference type="InterPro" id="IPR027843">
    <property type="entry name" value="DUF4440"/>
</dbReference>
<organism evidence="2 3">
    <name type="scientific">Streptomyces johnsoniae</name>
    <dbReference type="NCBI Taxonomy" id="3075532"/>
    <lineage>
        <taxon>Bacteria</taxon>
        <taxon>Bacillati</taxon>
        <taxon>Actinomycetota</taxon>
        <taxon>Actinomycetes</taxon>
        <taxon>Kitasatosporales</taxon>
        <taxon>Streptomycetaceae</taxon>
        <taxon>Streptomyces</taxon>
    </lineage>
</organism>
<dbReference type="Pfam" id="PF14534">
    <property type="entry name" value="DUF4440"/>
    <property type="match status" value="1"/>
</dbReference>
<dbReference type="EMBL" id="JAVREV010000002">
    <property type="protein sequence ID" value="MDT0441824.1"/>
    <property type="molecule type" value="Genomic_DNA"/>
</dbReference>
<dbReference type="RefSeq" id="WP_311615946.1">
    <property type="nucleotide sequence ID" value="NZ_JAVREV010000002.1"/>
</dbReference>
<dbReference type="Proteomes" id="UP001183615">
    <property type="component" value="Unassembled WGS sequence"/>
</dbReference>
<dbReference type="InterPro" id="IPR011944">
    <property type="entry name" value="Steroid_delta5-4_isomerase"/>
</dbReference>
<protein>
    <submittedName>
        <fullName evidence="2">SgcJ/EcaC family oxidoreductase</fullName>
    </submittedName>
</protein>
<keyword evidence="3" id="KW-1185">Reference proteome</keyword>
<name>A0ABU2S207_9ACTN</name>
<evidence type="ECO:0000313" key="3">
    <source>
        <dbReference type="Proteomes" id="UP001183615"/>
    </source>
</evidence>
<gene>
    <name evidence="2" type="ORF">RM779_04320</name>
</gene>
<accession>A0ABU2S207</accession>
<evidence type="ECO:0000259" key="1">
    <source>
        <dbReference type="Pfam" id="PF14534"/>
    </source>
</evidence>
<proteinExistence type="predicted"/>
<dbReference type="InterPro" id="IPR032710">
    <property type="entry name" value="NTF2-like_dom_sf"/>
</dbReference>
<evidence type="ECO:0000313" key="2">
    <source>
        <dbReference type="EMBL" id="MDT0441824.1"/>
    </source>
</evidence>
<reference evidence="3" key="1">
    <citation type="submission" date="2023-07" db="EMBL/GenBank/DDBJ databases">
        <title>30 novel species of actinomycetes from the DSMZ collection.</title>
        <authorList>
            <person name="Nouioui I."/>
        </authorList>
    </citation>
    <scope>NUCLEOTIDE SEQUENCE [LARGE SCALE GENOMIC DNA]</scope>
    <source>
        <strain evidence="3">DSM 41886</strain>
    </source>
</reference>
<dbReference type="NCBIfam" id="TIGR02246">
    <property type="entry name" value="SgcJ/EcaC family oxidoreductase"/>
    <property type="match status" value="1"/>
</dbReference>
<sequence length="156" mass="16865">MTESPAPETAETAETAEIADVVRRYGAAFNGNDARAMNALFSRDAIFVNFGGGLVFGAEQLYRAQAFVFAPGGVLEHVRVTYQIESTVFLTRGIAVVHARQRTADADGRPVEARDGDPMEAVLMMTLVRDEEDGWRVRAAQNTPVTGPRVAPDGSH</sequence>
<comment type="caution">
    <text evidence="2">The sequence shown here is derived from an EMBL/GenBank/DDBJ whole genome shotgun (WGS) entry which is preliminary data.</text>
</comment>
<dbReference type="Gene3D" id="3.10.450.50">
    <property type="match status" value="1"/>
</dbReference>
<dbReference type="SUPFAM" id="SSF54427">
    <property type="entry name" value="NTF2-like"/>
    <property type="match status" value="1"/>
</dbReference>